<evidence type="ECO:0000256" key="6">
    <source>
        <dbReference type="SAM" id="Phobius"/>
    </source>
</evidence>
<dbReference type="Pfam" id="PF17820">
    <property type="entry name" value="PDZ_6"/>
    <property type="match status" value="1"/>
</dbReference>
<feature type="transmembrane region" description="Helical" evidence="6">
    <location>
        <begin position="12"/>
        <end position="30"/>
    </location>
</feature>
<dbReference type="EMBL" id="PFWY01000110">
    <property type="protein sequence ID" value="PJA40221.1"/>
    <property type="molecule type" value="Genomic_DNA"/>
</dbReference>
<dbReference type="SUPFAM" id="SSF50156">
    <property type="entry name" value="PDZ domain-like"/>
    <property type="match status" value="1"/>
</dbReference>
<keyword evidence="3 5" id="KW-0378">Hydrolase</keyword>
<dbReference type="SUPFAM" id="SSF52096">
    <property type="entry name" value="ClpP/crotonase"/>
    <property type="match status" value="1"/>
</dbReference>
<dbReference type="InterPro" id="IPR001478">
    <property type="entry name" value="PDZ"/>
</dbReference>
<keyword evidence="6" id="KW-0472">Membrane</keyword>
<dbReference type="GO" id="GO:0030288">
    <property type="term" value="C:outer membrane-bounded periplasmic space"/>
    <property type="evidence" value="ECO:0007669"/>
    <property type="project" value="TreeGrafter"/>
</dbReference>
<keyword evidence="6" id="KW-0812">Transmembrane</keyword>
<dbReference type="Pfam" id="PF03572">
    <property type="entry name" value="Peptidase_S41"/>
    <property type="match status" value="1"/>
</dbReference>
<dbReference type="Gene3D" id="2.30.42.10">
    <property type="match status" value="1"/>
</dbReference>
<dbReference type="InterPro" id="IPR055210">
    <property type="entry name" value="CtpA/B_N"/>
</dbReference>
<dbReference type="InterPro" id="IPR004447">
    <property type="entry name" value="Peptidase_S41A"/>
</dbReference>
<evidence type="ECO:0000256" key="4">
    <source>
        <dbReference type="ARBA" id="ARBA00022825"/>
    </source>
</evidence>
<dbReference type="SMART" id="SM00228">
    <property type="entry name" value="PDZ"/>
    <property type="match status" value="1"/>
</dbReference>
<evidence type="ECO:0000259" key="7">
    <source>
        <dbReference type="PROSITE" id="PS50106"/>
    </source>
</evidence>
<evidence type="ECO:0000313" key="9">
    <source>
        <dbReference type="Proteomes" id="UP000230683"/>
    </source>
</evidence>
<dbReference type="GO" id="GO:0008236">
    <property type="term" value="F:serine-type peptidase activity"/>
    <property type="evidence" value="ECO:0007669"/>
    <property type="project" value="UniProtKB-KW"/>
</dbReference>
<dbReference type="SMART" id="SM00245">
    <property type="entry name" value="TSPc"/>
    <property type="match status" value="1"/>
</dbReference>
<evidence type="ECO:0000256" key="2">
    <source>
        <dbReference type="ARBA" id="ARBA00022670"/>
    </source>
</evidence>
<evidence type="ECO:0000256" key="3">
    <source>
        <dbReference type="ARBA" id="ARBA00022801"/>
    </source>
</evidence>
<evidence type="ECO:0000256" key="5">
    <source>
        <dbReference type="RuleBase" id="RU004404"/>
    </source>
</evidence>
<name>A0A2M7X2I6_UNCKA</name>
<dbReference type="InterPro" id="IPR041489">
    <property type="entry name" value="PDZ_6"/>
</dbReference>
<organism evidence="8 9">
    <name type="scientific">candidate division WWE3 bacterium CG_4_9_14_3_um_filter_34_6</name>
    <dbReference type="NCBI Taxonomy" id="1975079"/>
    <lineage>
        <taxon>Bacteria</taxon>
        <taxon>Katanobacteria</taxon>
    </lineage>
</organism>
<dbReference type="AlphaFoldDB" id="A0A2M7X2I6"/>
<evidence type="ECO:0000256" key="1">
    <source>
        <dbReference type="ARBA" id="ARBA00009179"/>
    </source>
</evidence>
<keyword evidence="4 5" id="KW-0720">Serine protease</keyword>
<protein>
    <recommendedName>
        <fullName evidence="7">PDZ domain-containing protein</fullName>
    </recommendedName>
</protein>
<comment type="similarity">
    <text evidence="1 5">Belongs to the peptidase S41A family.</text>
</comment>
<sequence>MIMIKIRSVQSIITTILLVLLGVFAGYYFGVRGFEIKVKEGLSKIEVENKGTVNVENVDFSRFWEVWDIINNKHIRKPFDKNKLVEGAINGMIESIDDPYTSYFNPVENSEAMESLNGLYEGIGAQLGYDEGGGLIVVSPLDGSPAQNAGVLAGDKILAISGEETLGITIEQAVNKIRGNAGTSIVLTLARNIKPEPFDVSITRGTIKLDSVIWEDKGDGIAYIRLSRFGGETNKDWLKAVGEIKAEMPNLDGIILDVRNNPGGYLDSAVYISSEFIKNGVVVNEEFSDGSKQSYEVDHNGVLTDNDLKIVVLINGGSASASEIVAGALKERRQALLVGARSFGKGTVQKSEEFTDGSSVHVTI</sequence>
<proteinExistence type="inferred from homology"/>
<comment type="caution">
    <text evidence="8">The sequence shown here is derived from an EMBL/GenBank/DDBJ whole genome shotgun (WGS) entry which is preliminary data.</text>
</comment>
<feature type="domain" description="PDZ" evidence="7">
    <location>
        <begin position="124"/>
        <end position="192"/>
    </location>
</feature>
<evidence type="ECO:0000313" key="8">
    <source>
        <dbReference type="EMBL" id="PJA40221.1"/>
    </source>
</evidence>
<dbReference type="CDD" id="cd06782">
    <property type="entry name" value="cpPDZ_CPP-like"/>
    <property type="match status" value="1"/>
</dbReference>
<dbReference type="Proteomes" id="UP000230683">
    <property type="component" value="Unassembled WGS sequence"/>
</dbReference>
<dbReference type="Gene3D" id="3.30.750.44">
    <property type="match status" value="1"/>
</dbReference>
<dbReference type="GO" id="GO:0004175">
    <property type="term" value="F:endopeptidase activity"/>
    <property type="evidence" value="ECO:0007669"/>
    <property type="project" value="TreeGrafter"/>
</dbReference>
<dbReference type="NCBIfam" id="TIGR00225">
    <property type="entry name" value="prc"/>
    <property type="match status" value="1"/>
</dbReference>
<dbReference type="PROSITE" id="PS50106">
    <property type="entry name" value="PDZ"/>
    <property type="match status" value="1"/>
</dbReference>
<keyword evidence="6" id="KW-1133">Transmembrane helix</keyword>
<dbReference type="GO" id="GO:0006508">
    <property type="term" value="P:proteolysis"/>
    <property type="evidence" value="ECO:0007669"/>
    <property type="project" value="UniProtKB-KW"/>
</dbReference>
<dbReference type="Pfam" id="PF22694">
    <property type="entry name" value="CtpB_N-like"/>
    <property type="match status" value="1"/>
</dbReference>
<reference evidence="9" key="1">
    <citation type="submission" date="2017-09" db="EMBL/GenBank/DDBJ databases">
        <title>Depth-based differentiation of microbial function through sediment-hosted aquifers and enrichment of novel symbionts in the deep terrestrial subsurface.</title>
        <authorList>
            <person name="Probst A.J."/>
            <person name="Ladd B."/>
            <person name="Jarett J.K."/>
            <person name="Geller-Mcgrath D.E."/>
            <person name="Sieber C.M.K."/>
            <person name="Emerson J.B."/>
            <person name="Anantharaman K."/>
            <person name="Thomas B.C."/>
            <person name="Malmstrom R."/>
            <person name="Stieglmeier M."/>
            <person name="Klingl A."/>
            <person name="Woyke T."/>
            <person name="Ryan C.M."/>
            <person name="Banfield J.F."/>
        </authorList>
    </citation>
    <scope>NUCLEOTIDE SEQUENCE [LARGE SCALE GENOMIC DNA]</scope>
</reference>
<feature type="non-terminal residue" evidence="8">
    <location>
        <position position="364"/>
    </location>
</feature>
<dbReference type="InterPro" id="IPR029045">
    <property type="entry name" value="ClpP/crotonase-like_dom_sf"/>
</dbReference>
<dbReference type="CDD" id="cd07560">
    <property type="entry name" value="Peptidase_S41_CPP"/>
    <property type="match status" value="1"/>
</dbReference>
<accession>A0A2M7X2I6</accession>
<dbReference type="GO" id="GO:0007165">
    <property type="term" value="P:signal transduction"/>
    <property type="evidence" value="ECO:0007669"/>
    <property type="project" value="TreeGrafter"/>
</dbReference>
<dbReference type="FunFam" id="2.30.42.10:FF:000063">
    <property type="entry name" value="Peptidase, S41 family"/>
    <property type="match status" value="1"/>
</dbReference>
<dbReference type="PANTHER" id="PTHR32060">
    <property type="entry name" value="TAIL-SPECIFIC PROTEASE"/>
    <property type="match status" value="1"/>
</dbReference>
<keyword evidence="2 5" id="KW-0645">Protease</keyword>
<dbReference type="InterPro" id="IPR036034">
    <property type="entry name" value="PDZ_sf"/>
</dbReference>
<dbReference type="InterPro" id="IPR005151">
    <property type="entry name" value="Tail-specific_protease"/>
</dbReference>
<gene>
    <name evidence="8" type="ORF">CO178_02520</name>
</gene>
<dbReference type="Gene3D" id="3.90.226.10">
    <property type="entry name" value="2-enoyl-CoA Hydratase, Chain A, domain 1"/>
    <property type="match status" value="1"/>
</dbReference>
<dbReference type="PANTHER" id="PTHR32060:SF30">
    <property type="entry name" value="CARBOXY-TERMINAL PROCESSING PROTEASE CTPA"/>
    <property type="match status" value="1"/>
</dbReference>